<evidence type="ECO:0000256" key="1">
    <source>
        <dbReference type="SAM" id="MobiDB-lite"/>
    </source>
</evidence>
<accession>A0A4Q8XFP9</accession>
<reference evidence="4 5" key="1">
    <citation type="submission" date="2019-02" db="EMBL/GenBank/DDBJ databases">
        <title>The genomic architecture of introgression among sibling species of bacteria.</title>
        <authorList>
            <person name="Cavassim M.I.A."/>
            <person name="Moeskjaer S."/>
            <person name="Moslemi C."/>
            <person name="Fields B."/>
            <person name="Bachmann A."/>
            <person name="Vilhjalmsson B."/>
            <person name="Schierup M.H."/>
            <person name="Young J.P.W."/>
            <person name="Andersen S.U."/>
        </authorList>
    </citation>
    <scope>NUCLEOTIDE SEQUENCE [LARGE SCALE GENOMIC DNA]</scope>
    <source>
        <strain evidence="3 5">SM145A</strain>
        <strain evidence="2 4">SM151B</strain>
    </source>
</reference>
<comment type="caution">
    <text evidence="3">The sequence shown here is derived from an EMBL/GenBank/DDBJ whole genome shotgun (WGS) entry which is preliminary data.</text>
</comment>
<dbReference type="EMBL" id="SIPS01000001">
    <property type="protein sequence ID" value="TAW29635.1"/>
    <property type="molecule type" value="Genomic_DNA"/>
</dbReference>
<feature type="region of interest" description="Disordered" evidence="1">
    <location>
        <begin position="1"/>
        <end position="30"/>
    </location>
</feature>
<dbReference type="Proteomes" id="UP000292036">
    <property type="component" value="Unassembled WGS sequence"/>
</dbReference>
<sequence>MSQFLSAPDRKEKGRSTTSVGAPRGMRSTTFAAEVDSSNGRMTRFGTDRQHAIGICDIIDR</sequence>
<evidence type="ECO:0000313" key="2">
    <source>
        <dbReference type="EMBL" id="TAW29635.1"/>
    </source>
</evidence>
<proteinExistence type="predicted"/>
<gene>
    <name evidence="3" type="ORF">ELI03_09230</name>
    <name evidence="2" type="ORF">ELI19_09115</name>
</gene>
<name>A0A4Q8XFP9_RHILE</name>
<dbReference type="AlphaFoldDB" id="A0A4Q8XFP9"/>
<evidence type="ECO:0000313" key="5">
    <source>
        <dbReference type="Proteomes" id="UP000293652"/>
    </source>
</evidence>
<dbReference type="Proteomes" id="UP000293652">
    <property type="component" value="Unassembled WGS sequence"/>
</dbReference>
<evidence type="ECO:0000313" key="3">
    <source>
        <dbReference type="EMBL" id="TAX71906.1"/>
    </source>
</evidence>
<evidence type="ECO:0000313" key="4">
    <source>
        <dbReference type="Proteomes" id="UP000292036"/>
    </source>
</evidence>
<dbReference type="EMBL" id="SIPC01000001">
    <property type="protein sequence ID" value="TAX71906.1"/>
    <property type="molecule type" value="Genomic_DNA"/>
</dbReference>
<organism evidence="3 5">
    <name type="scientific">Rhizobium leguminosarum</name>
    <dbReference type="NCBI Taxonomy" id="384"/>
    <lineage>
        <taxon>Bacteria</taxon>
        <taxon>Pseudomonadati</taxon>
        <taxon>Pseudomonadota</taxon>
        <taxon>Alphaproteobacteria</taxon>
        <taxon>Hyphomicrobiales</taxon>
        <taxon>Rhizobiaceae</taxon>
        <taxon>Rhizobium/Agrobacterium group</taxon>
        <taxon>Rhizobium</taxon>
    </lineage>
</organism>
<protein>
    <submittedName>
        <fullName evidence="3">Uncharacterized protein</fullName>
    </submittedName>
</protein>